<keyword evidence="6" id="KW-0732">Signal</keyword>
<dbReference type="PRINTS" id="PR00792">
    <property type="entry name" value="PEPSIN"/>
</dbReference>
<dbReference type="PROSITE" id="PS51767">
    <property type="entry name" value="PEPTIDASE_A1"/>
    <property type="match status" value="1"/>
</dbReference>
<evidence type="ECO:0000256" key="6">
    <source>
        <dbReference type="SAM" id="SignalP"/>
    </source>
</evidence>
<protein>
    <recommendedName>
        <fullName evidence="7">Peptidase A1 domain-containing protein</fullName>
    </recommendedName>
</protein>
<dbReference type="Gene3D" id="2.40.70.10">
    <property type="entry name" value="Acid Proteases"/>
    <property type="match status" value="2"/>
</dbReference>
<dbReference type="EMBL" id="JBJQOH010000006">
    <property type="protein sequence ID" value="KAL3684288.1"/>
    <property type="molecule type" value="Genomic_DNA"/>
</dbReference>
<comment type="similarity">
    <text evidence="1 5">Belongs to the peptidase A1 family.</text>
</comment>
<evidence type="ECO:0000259" key="7">
    <source>
        <dbReference type="PROSITE" id="PS51767"/>
    </source>
</evidence>
<evidence type="ECO:0000313" key="8">
    <source>
        <dbReference type="EMBL" id="KAL3684288.1"/>
    </source>
</evidence>
<gene>
    <name evidence="8" type="ORF">R1sor_002310</name>
</gene>
<dbReference type="InterPro" id="IPR021109">
    <property type="entry name" value="Peptidase_aspartic_dom_sf"/>
</dbReference>
<dbReference type="Proteomes" id="UP001633002">
    <property type="component" value="Unassembled WGS sequence"/>
</dbReference>
<name>A0ABD3GYG0_9MARC</name>
<evidence type="ECO:0000256" key="4">
    <source>
        <dbReference type="PIRSR" id="PIRSR601461-1"/>
    </source>
</evidence>
<dbReference type="PANTHER" id="PTHR47967:SF128">
    <property type="entry name" value="ASPARTIC PROTEINASE CDR1-LIKE"/>
    <property type="match status" value="1"/>
</dbReference>
<dbReference type="Pfam" id="PF14543">
    <property type="entry name" value="TAXi_N"/>
    <property type="match status" value="1"/>
</dbReference>
<dbReference type="InterPro" id="IPR033121">
    <property type="entry name" value="PEPTIDASE_A1"/>
</dbReference>
<sequence>MAISGGMSHFTMPVLGALMVTASLILLMSASSSQVLAYNLHEGIASSKHIYGDRAKQSSENEDGENEDGKIKLVSSETLQGGLSVTLKNLDHHPDSPLYQEETTFAERLHNAVKRSRKRVAGIKNVIESGITPRGVEFDPKVELSVKASYESPLTASPGSYIMTISLGTPPQTKTAIADTGSDLVWLQCSPCSVCYQQNDPYLDPSKSSTYKQLSYSSNSCAELPQRSNSNGFCTYRYGYGDQSTTQGDLATETLTLTTTSGRGDISFPEQIGSLIGAKFSYCLVDIFASATDSSPLIFGEDAVATGSSLKLKYTPLIRNPTADTFYYVKLNGILVNGQKVGIPSGAFDLKRNGQGGLILDSGTTLTYLIQSAYTPFLSKLKSFIKYPQVDARQYGLDLCYDLSKVEQPVLPAVTFQFQGVDVVLPPNNVFLTVDEKGTTCLAFAGTSDLSIFGNIQQQNFYYLYDVANERVGIAPVDSCAKLEASSSSAKAQKDEL</sequence>
<dbReference type="InterPro" id="IPR001461">
    <property type="entry name" value="Aspartic_peptidase_A1"/>
</dbReference>
<feature type="active site" evidence="4">
    <location>
        <position position="179"/>
    </location>
</feature>
<accession>A0ABD3GYG0</accession>
<evidence type="ECO:0000256" key="2">
    <source>
        <dbReference type="ARBA" id="ARBA00022670"/>
    </source>
</evidence>
<dbReference type="GO" id="GO:0004190">
    <property type="term" value="F:aspartic-type endopeptidase activity"/>
    <property type="evidence" value="ECO:0007669"/>
    <property type="project" value="UniProtKB-KW"/>
</dbReference>
<evidence type="ECO:0000256" key="5">
    <source>
        <dbReference type="RuleBase" id="RU000454"/>
    </source>
</evidence>
<proteinExistence type="inferred from homology"/>
<dbReference type="InterPro" id="IPR032861">
    <property type="entry name" value="TAXi_N"/>
</dbReference>
<dbReference type="InterPro" id="IPR001969">
    <property type="entry name" value="Aspartic_peptidase_AS"/>
</dbReference>
<comment type="caution">
    <text evidence="8">The sequence shown here is derived from an EMBL/GenBank/DDBJ whole genome shotgun (WGS) entry which is preliminary data.</text>
</comment>
<reference evidence="8 9" key="1">
    <citation type="submission" date="2024-09" db="EMBL/GenBank/DDBJ databases">
        <title>Chromosome-scale assembly of Riccia sorocarpa.</title>
        <authorList>
            <person name="Paukszto L."/>
        </authorList>
    </citation>
    <scope>NUCLEOTIDE SEQUENCE [LARGE SCALE GENOMIC DNA]</scope>
    <source>
        <strain evidence="8">LP-2024</strain>
        <tissue evidence="8">Aerial parts of the thallus</tissue>
    </source>
</reference>
<evidence type="ECO:0000256" key="3">
    <source>
        <dbReference type="ARBA" id="ARBA00022801"/>
    </source>
</evidence>
<feature type="active site" evidence="4">
    <location>
        <position position="361"/>
    </location>
</feature>
<keyword evidence="5" id="KW-0064">Aspartyl protease</keyword>
<keyword evidence="2 5" id="KW-0645">Protease</keyword>
<dbReference type="PROSITE" id="PS00141">
    <property type="entry name" value="ASP_PROTEASE"/>
    <property type="match status" value="2"/>
</dbReference>
<organism evidence="8 9">
    <name type="scientific">Riccia sorocarpa</name>
    <dbReference type="NCBI Taxonomy" id="122646"/>
    <lineage>
        <taxon>Eukaryota</taxon>
        <taxon>Viridiplantae</taxon>
        <taxon>Streptophyta</taxon>
        <taxon>Embryophyta</taxon>
        <taxon>Marchantiophyta</taxon>
        <taxon>Marchantiopsida</taxon>
        <taxon>Marchantiidae</taxon>
        <taxon>Marchantiales</taxon>
        <taxon>Ricciaceae</taxon>
        <taxon>Riccia</taxon>
    </lineage>
</organism>
<feature type="domain" description="Peptidase A1" evidence="7">
    <location>
        <begin position="161"/>
        <end position="475"/>
    </location>
</feature>
<dbReference type="AlphaFoldDB" id="A0ABD3GYG0"/>
<feature type="chain" id="PRO_5044872486" description="Peptidase A1 domain-containing protein" evidence="6">
    <location>
        <begin position="38"/>
        <end position="497"/>
    </location>
</feature>
<dbReference type="SUPFAM" id="SSF50630">
    <property type="entry name" value="Acid proteases"/>
    <property type="match status" value="1"/>
</dbReference>
<dbReference type="Pfam" id="PF14541">
    <property type="entry name" value="TAXi_C"/>
    <property type="match status" value="1"/>
</dbReference>
<keyword evidence="9" id="KW-1185">Reference proteome</keyword>
<dbReference type="PANTHER" id="PTHR47967">
    <property type="entry name" value="OS07G0603500 PROTEIN-RELATED"/>
    <property type="match status" value="1"/>
</dbReference>
<feature type="signal peptide" evidence="6">
    <location>
        <begin position="1"/>
        <end position="37"/>
    </location>
</feature>
<keyword evidence="3 5" id="KW-0378">Hydrolase</keyword>
<dbReference type="GO" id="GO:0006508">
    <property type="term" value="P:proteolysis"/>
    <property type="evidence" value="ECO:0007669"/>
    <property type="project" value="UniProtKB-KW"/>
</dbReference>
<evidence type="ECO:0000256" key="1">
    <source>
        <dbReference type="ARBA" id="ARBA00007447"/>
    </source>
</evidence>
<dbReference type="InterPro" id="IPR051708">
    <property type="entry name" value="Plant_Aspart_Prot_A1"/>
</dbReference>
<evidence type="ECO:0000313" key="9">
    <source>
        <dbReference type="Proteomes" id="UP001633002"/>
    </source>
</evidence>
<dbReference type="InterPro" id="IPR032799">
    <property type="entry name" value="TAXi_C"/>
</dbReference>